<protein>
    <submittedName>
        <fullName evidence="1">Uncharacterized protein</fullName>
    </submittedName>
</protein>
<proteinExistence type="predicted"/>
<sequence>MGVDYDDIESYVRSLNNLRLNLSDLIDQICSVETTLWMNKFERTELNINNIDVYDIPEVDTISRSNLKEHVEQEKKMCDHIKFLNILKHKQKCNISKLIDVI</sequence>
<evidence type="ECO:0000313" key="1">
    <source>
        <dbReference type="EMBL" id="KAF7274878.1"/>
    </source>
</evidence>
<reference evidence="1" key="1">
    <citation type="submission" date="2020-08" db="EMBL/GenBank/DDBJ databases">
        <title>Genome sequencing and assembly of the red palm weevil Rhynchophorus ferrugineus.</title>
        <authorList>
            <person name="Dias G.B."/>
            <person name="Bergman C.M."/>
            <person name="Manee M."/>
        </authorList>
    </citation>
    <scope>NUCLEOTIDE SEQUENCE</scope>
    <source>
        <strain evidence="1">AA-2017</strain>
        <tissue evidence="1">Whole larva</tissue>
    </source>
</reference>
<gene>
    <name evidence="1" type="ORF">GWI33_012458</name>
</gene>
<organism evidence="1 2">
    <name type="scientific">Rhynchophorus ferrugineus</name>
    <name type="common">Red palm weevil</name>
    <name type="synonym">Curculio ferrugineus</name>
    <dbReference type="NCBI Taxonomy" id="354439"/>
    <lineage>
        <taxon>Eukaryota</taxon>
        <taxon>Metazoa</taxon>
        <taxon>Ecdysozoa</taxon>
        <taxon>Arthropoda</taxon>
        <taxon>Hexapoda</taxon>
        <taxon>Insecta</taxon>
        <taxon>Pterygota</taxon>
        <taxon>Neoptera</taxon>
        <taxon>Endopterygota</taxon>
        <taxon>Coleoptera</taxon>
        <taxon>Polyphaga</taxon>
        <taxon>Cucujiformia</taxon>
        <taxon>Curculionidae</taxon>
        <taxon>Dryophthorinae</taxon>
        <taxon>Rhynchophorus</taxon>
    </lineage>
</organism>
<dbReference type="EMBL" id="JAACXV010011925">
    <property type="protein sequence ID" value="KAF7274878.1"/>
    <property type="molecule type" value="Genomic_DNA"/>
</dbReference>
<dbReference type="AlphaFoldDB" id="A0A834IA37"/>
<dbReference type="Proteomes" id="UP000625711">
    <property type="component" value="Unassembled WGS sequence"/>
</dbReference>
<accession>A0A834IA37</accession>
<keyword evidence="2" id="KW-1185">Reference proteome</keyword>
<evidence type="ECO:0000313" key="2">
    <source>
        <dbReference type="Proteomes" id="UP000625711"/>
    </source>
</evidence>
<comment type="caution">
    <text evidence="1">The sequence shown here is derived from an EMBL/GenBank/DDBJ whole genome shotgun (WGS) entry which is preliminary data.</text>
</comment>
<name>A0A834IA37_RHYFE</name>